<organism evidence="1 2">
    <name type="scientific">Cucurbitaria berberidis CBS 394.84</name>
    <dbReference type="NCBI Taxonomy" id="1168544"/>
    <lineage>
        <taxon>Eukaryota</taxon>
        <taxon>Fungi</taxon>
        <taxon>Dikarya</taxon>
        <taxon>Ascomycota</taxon>
        <taxon>Pezizomycotina</taxon>
        <taxon>Dothideomycetes</taxon>
        <taxon>Pleosporomycetidae</taxon>
        <taxon>Pleosporales</taxon>
        <taxon>Pleosporineae</taxon>
        <taxon>Cucurbitariaceae</taxon>
        <taxon>Cucurbitaria</taxon>
    </lineage>
</organism>
<reference evidence="1" key="1">
    <citation type="submission" date="2020-01" db="EMBL/GenBank/DDBJ databases">
        <authorList>
            <consortium name="DOE Joint Genome Institute"/>
            <person name="Haridas S."/>
            <person name="Albert R."/>
            <person name="Binder M."/>
            <person name="Bloem J."/>
            <person name="Labutti K."/>
            <person name="Salamov A."/>
            <person name="Andreopoulos B."/>
            <person name="Baker S.E."/>
            <person name="Barry K."/>
            <person name="Bills G."/>
            <person name="Bluhm B.H."/>
            <person name="Cannon C."/>
            <person name="Castanera R."/>
            <person name="Culley D.E."/>
            <person name="Daum C."/>
            <person name="Ezra D."/>
            <person name="Gonzalez J.B."/>
            <person name="Henrissat B."/>
            <person name="Kuo A."/>
            <person name="Liang C."/>
            <person name="Lipzen A."/>
            <person name="Lutzoni F."/>
            <person name="Magnuson J."/>
            <person name="Mondo S."/>
            <person name="Nolan M."/>
            <person name="Ohm R."/>
            <person name="Pangilinan J."/>
            <person name="Park H.-J."/>
            <person name="Ramirez L."/>
            <person name="Alfaro M."/>
            <person name="Sun H."/>
            <person name="Tritt A."/>
            <person name="Yoshinaga Y."/>
            <person name="Zwiers L.-H."/>
            <person name="Turgeon B.G."/>
            <person name="Goodwin S.B."/>
            <person name="Spatafora J.W."/>
            <person name="Crous P.W."/>
            <person name="Grigoriev I.V."/>
        </authorList>
    </citation>
    <scope>NUCLEOTIDE SEQUENCE</scope>
    <source>
        <strain evidence="1">CBS 394.84</strain>
    </source>
</reference>
<keyword evidence="2" id="KW-1185">Reference proteome</keyword>
<gene>
    <name evidence="1" type="ORF">K460DRAFT_355008</name>
</gene>
<dbReference type="Proteomes" id="UP000800039">
    <property type="component" value="Unassembled WGS sequence"/>
</dbReference>
<comment type="caution">
    <text evidence="1">The sequence shown here is derived from an EMBL/GenBank/DDBJ whole genome shotgun (WGS) entry which is preliminary data.</text>
</comment>
<protein>
    <submittedName>
        <fullName evidence="1">Uncharacterized protein</fullName>
    </submittedName>
</protein>
<evidence type="ECO:0000313" key="1">
    <source>
        <dbReference type="EMBL" id="KAF1845159.1"/>
    </source>
</evidence>
<dbReference type="RefSeq" id="XP_040787722.1">
    <property type="nucleotide sequence ID" value="XM_040931841.1"/>
</dbReference>
<accession>A0A9P4GGR8</accession>
<sequence>MCRRYAPVYSNASKASLGKPNSLGARQLAPLSAFKEGRTSRGVEIVAFGWMALGGLMDRELQNEAYFYLNPSWANFQEFLNHDNPARACSSRQKKTRTRATEGVFIKPAIFSQPPKDGKQGYRPLKKPSAPFDAVTKAKYKHYKVTAWLLGPNDEKTAFIFYKQSNLNFTKTKANCNKIMDLIANFANAWPDAPLDDDLFKWQVVAAAVVVLSPGSVRIKVPGWTQDGWRIRIPYYDTDTCTIRNFERTCYAGVSLETSFPDVPSSAELWQSGPSSKEIIIPKDLNGRTATKKVMEMAATSYEELYLAVKRHGGRHSSAHRLIKVWYHSWKKASSKKSNNTVVIVI</sequence>
<evidence type="ECO:0000313" key="2">
    <source>
        <dbReference type="Proteomes" id="UP000800039"/>
    </source>
</evidence>
<dbReference type="EMBL" id="ML976616">
    <property type="protein sequence ID" value="KAF1845159.1"/>
    <property type="molecule type" value="Genomic_DNA"/>
</dbReference>
<dbReference type="GeneID" id="63849093"/>
<proteinExistence type="predicted"/>
<name>A0A9P4GGR8_9PLEO</name>
<dbReference type="AlphaFoldDB" id="A0A9P4GGR8"/>